<comment type="caution">
    <text evidence="2">The sequence shown here is derived from an EMBL/GenBank/DDBJ whole genome shotgun (WGS) entry which is preliminary data.</text>
</comment>
<dbReference type="Proteomes" id="UP001556098">
    <property type="component" value="Unassembled WGS sequence"/>
</dbReference>
<keyword evidence="1" id="KW-0472">Membrane</keyword>
<gene>
    <name evidence="2" type="ORF">AB2B41_21240</name>
</gene>
<evidence type="ECO:0000313" key="3">
    <source>
        <dbReference type="Proteomes" id="UP001556098"/>
    </source>
</evidence>
<keyword evidence="1" id="KW-0812">Transmembrane</keyword>
<keyword evidence="3" id="KW-1185">Reference proteome</keyword>
<reference evidence="2 3" key="1">
    <citation type="submission" date="2024-07" db="EMBL/GenBank/DDBJ databases">
        <title>Marimonas sp.nov., isolated from tidal-flat sediment.</title>
        <authorList>
            <person name="Jayan J.N."/>
            <person name="Lee S.S."/>
        </authorList>
    </citation>
    <scope>NUCLEOTIDE SEQUENCE [LARGE SCALE GENOMIC DNA]</scope>
    <source>
        <strain evidence="2 3">MJW-29</strain>
    </source>
</reference>
<dbReference type="EMBL" id="JBFNXX010000032">
    <property type="protein sequence ID" value="MEW9922139.1"/>
    <property type="molecule type" value="Genomic_DNA"/>
</dbReference>
<name>A0ABV3RTD3_9RHOB</name>
<evidence type="ECO:0000313" key="2">
    <source>
        <dbReference type="EMBL" id="MEW9922139.1"/>
    </source>
</evidence>
<sequence length="72" mass="7731">MIADGFIAVHATLCKGSAERDAIIKKQADQQPVAQRLMTIRGVGSVVSLGFIAFLMIQRGSERRPMSAPSSD</sequence>
<proteinExistence type="predicted"/>
<protein>
    <submittedName>
        <fullName evidence="2">Uncharacterized protein</fullName>
    </submittedName>
</protein>
<feature type="transmembrane region" description="Helical" evidence="1">
    <location>
        <begin position="38"/>
        <end position="57"/>
    </location>
</feature>
<dbReference type="RefSeq" id="WP_367879834.1">
    <property type="nucleotide sequence ID" value="NZ_JBFNXX010000032.1"/>
</dbReference>
<keyword evidence="1" id="KW-1133">Transmembrane helix</keyword>
<accession>A0ABV3RTD3</accession>
<organism evidence="2 3">
    <name type="scientific">Sulfitobacter sediminis</name>
    <dbReference type="NCBI Taxonomy" id="3234186"/>
    <lineage>
        <taxon>Bacteria</taxon>
        <taxon>Pseudomonadati</taxon>
        <taxon>Pseudomonadota</taxon>
        <taxon>Alphaproteobacteria</taxon>
        <taxon>Rhodobacterales</taxon>
        <taxon>Roseobacteraceae</taxon>
        <taxon>Sulfitobacter</taxon>
    </lineage>
</organism>
<evidence type="ECO:0000256" key="1">
    <source>
        <dbReference type="SAM" id="Phobius"/>
    </source>
</evidence>